<dbReference type="InterPro" id="IPR016186">
    <property type="entry name" value="C-type_lectin-like/link_sf"/>
</dbReference>
<sequence>MQKEGVYPPSLNGCHRRSTWKPFRDVDLSLYMRSVPIKPPLEMRFFRLLMLLLSLCCEETEQVRYSLLPVGIIVGTQREVGLVGSKTDCMVQAFNENMIAFTIKEDGSKGKICSLVDGIKGFEERAKNVSSYLLDWSTQNDDQCDSEIDVRKFLEGKEGCDLPAQICTKMEKLHTYCKQSANNAKCMVSCAEGEMLKGPDFTSCCPFTVKVDGTQVCCPEKMFPGKDMNGTSLCCPEKGSCCPQVDGPRVCCPEKMFPGKDKNGTELCCPQKGTCCPQGEEVVARSAEGVAVCCPQGMKVIEGTTKCCLNTFYYSDVFRQCVGLVKFDRIPTSTKEVKQLCADRNSSPVKIENEDQNTYLRGEKFRNALIGLAIPDDQEWAEDGFQWLVDGSKPTFTNWDPEQPNNGDGMSDEIESLVASVTTCYLCNCSVHFVV</sequence>
<protein>
    <submittedName>
        <fullName evidence="2">C-type lectin domain-containing protein</fullName>
    </submittedName>
</protein>
<evidence type="ECO:0000313" key="2">
    <source>
        <dbReference type="WBParaSite" id="L893_g30723.t1"/>
    </source>
</evidence>
<proteinExistence type="predicted"/>
<dbReference type="WBParaSite" id="L893_g30723.t1">
    <property type="protein sequence ID" value="L893_g30723.t1"/>
    <property type="gene ID" value="L893_g30723"/>
</dbReference>
<organism evidence="1 2">
    <name type="scientific">Steinernema glaseri</name>
    <dbReference type="NCBI Taxonomy" id="37863"/>
    <lineage>
        <taxon>Eukaryota</taxon>
        <taxon>Metazoa</taxon>
        <taxon>Ecdysozoa</taxon>
        <taxon>Nematoda</taxon>
        <taxon>Chromadorea</taxon>
        <taxon>Rhabditida</taxon>
        <taxon>Tylenchina</taxon>
        <taxon>Panagrolaimomorpha</taxon>
        <taxon>Strongyloidoidea</taxon>
        <taxon>Steinernematidae</taxon>
        <taxon>Steinernema</taxon>
    </lineage>
</organism>
<dbReference type="Gene3D" id="3.10.100.10">
    <property type="entry name" value="Mannose-Binding Protein A, subunit A"/>
    <property type="match status" value="1"/>
</dbReference>
<dbReference type="Proteomes" id="UP000095287">
    <property type="component" value="Unplaced"/>
</dbReference>
<dbReference type="CDD" id="cd00037">
    <property type="entry name" value="CLECT"/>
    <property type="match status" value="1"/>
</dbReference>
<reference evidence="2" key="1">
    <citation type="submission" date="2016-11" db="UniProtKB">
        <authorList>
            <consortium name="WormBaseParasite"/>
        </authorList>
    </citation>
    <scope>IDENTIFICATION</scope>
</reference>
<name>A0A1I7ZXD3_9BILA</name>
<dbReference type="InterPro" id="IPR016187">
    <property type="entry name" value="CTDL_fold"/>
</dbReference>
<keyword evidence="1" id="KW-1185">Reference proteome</keyword>
<evidence type="ECO:0000313" key="1">
    <source>
        <dbReference type="Proteomes" id="UP000095287"/>
    </source>
</evidence>
<accession>A0A1I7ZXD3</accession>
<dbReference type="SUPFAM" id="SSF56436">
    <property type="entry name" value="C-type lectin-like"/>
    <property type="match status" value="1"/>
</dbReference>
<dbReference type="AlphaFoldDB" id="A0A1I7ZXD3"/>